<sequence length="2520" mass="278764">MTQSENLVAIIGMACRFPGANNYHQFWNNLEQGINSITEVPANRWNMEKLYSANPHEINKSISKWGGFIEDADKFDPLFFGISPREAQIIDPQQRLMLELTWSCLEDAGYSPTDLSGANVGVFIGVCNFDYKELLEKYQNHIEGHIATGTYTCIIPNRISYFFNFHGPSVPVDTACSSSLVALHQAINALKDNECKLALVGGVSVLSTPTYYVSFSKLGMLSPQGQCKTFDAEADGYVRGEGAGVLLLKSLKNAIKDKDHIYGVIRGSAVNHGGAARTLTSPNAYAQSQVIRSAYTKANIPPNTVSYIETHGTGTPLGDPIEINGIKRAFTQLYQHYNILPSHEIYCGLGSVKTNIGHLEAAAGIAGIIKVLLAMQHKKLPKIINYQQLNPRIKLDNSPFYVVEETKDWQQLRTKEGDSIPRRSGVSSFGFGGVNAHIVLEEAPAPDCVVAEVERPLHVLTLSAKTEEALKELLQSYQKYLKLNLGIPLADTCFTTNTGRSHFDYRLAVVAESTTHLQAQLQAFAENQETFGLYSNYLHRNNSPKVAFLFTGQGSQYIGMGRTLYKTQPTFRATIDRCEEILRPYLDVPLLKILYPEAGETSPIDETAYTQPVLFAIEYALAELWQSWGIKSAAVMGHSVGEYVAACVAGVFSLEDGLRLIAARGRLMQALPANGEMVALLASESQVVPIIAPYADKVAIAAFNSPESVVISGERDTVRLVVVKLEAMGIKATPLQVSHAFHSPLIEPMLAEFTRVASEITYFPPKIDFISNVTGELAKAEVATVEYWCQHIRQPVRFAAGMEALYRAGYEIFVECGAKPILLGMGRKCLPETVGLWLPSLRPGQEDWHQILDSLSQLYLAGVQVNWSGFDRDYERRKVALPTYPFQRQRYWIDTNQKASTSNSLHPLLGQRLRSAHQDILFESSLASDAPAFLQHHCVYEKAVLPAAAYLEMAIVAAIATFKSENLVIEDVIISDALILPAEKIQTVQLILGQNSAESAFRIYSLQSDDESWKLHTSGKIVVKEQKPQLEQVNLCQLRSRCFLEISVKAYYQQCQERGINYGASFQVIEQLWRQQGEALGRIRISETLVAEALDYHLHPVLLDGCLQVAIAVFPETVKSEIYLPVAVERLEVYNHLGLNLWSHAQLRPVKASHPETLIVDLRLYDENGTIVVRVDGLSCKRTSQQAILGTNDKSWLDWLYEVEWRPQANFSRSLPRDFLVTPSEISDRLTPVLAEFSPQPQLFHQMEALSVAYVLSAFKQLGWKFQSQTTFSTAFIAEQLSIVSQHYRLLNRLLEMLVEVDILRRVGQKWQVVSVPQIQDPQEYWITLLEQYPSAQAELTLLRRCGLKLAEVLQGNCPPLELLFPAGDVTTAASLYENSPAFAPMNVLVQKAISTFLERLPAQLGVRILEIGAGTGGTTSYILPHLNAHQVEYVFTDIGSFFTTQAQKKFHNYPFVEYRVLDIEKPPENQEFNLHEYDLILAANVLHATRDLTFTLKHVQQLLAPGGMLVLLEGTARRGWTDLTFGLLDGWWKFTDHDLRPEYPLLSANQWLKLLQQTGFTEATALSSDKENVFPQSVIVAQVPCINSELTTSQPSHWLILADSFGIGEDLAKLLQSQGEVCTLVFPGQEYKQLPDKFIADPSNPTDFQQLLQALATNQPLRGVVHLWSLDARGVDLEVDTKKGCASTLHLVQALVKAGFSTPPSLWLVTKGAVPATTQNFLGAAQSPLWGMGKVITLEHPELNCVRVDLDPYKVESQVQDLFAEIWLGVGEYEVAFRDGVRLVARLVRSRSVANRLNVPHNQPFQLSISTRGQLENLQLQPSDRCKPRAGELEIRVFTTGLNFKDVLNALGLYPGDPGSLGLECAGEVVAIGEGVEGFEIGDAVLTITPGSCQQYVTVNAALVAMKPETLSFEEAATIPSAFLTAYYTLHHLAKISPGDRVLIHAASGGVGQAAVQLAQLAGSEVFATASNGKWESLKSLGVKHIMNSRTLDFADQVMAITQGKGVNIVLNCLTGEFIPKSLSILSPQGRFLEIGKRGIWEAERVVKLRSDVSYFVIDLMEVCQQQPALIKSLLNHLMQKFSEGKLKPLPRKVFSIQDAVSAFRYFQQAKHIGKIVLSQQLVAFSSDRTYLITGGLGDLGLLVARWMVEKGARHLVLVGRSIANDSVQSQLRELEQSGANVRVVQADVTDAEQVAQVLADIESSQPPLRGVIHAVGVLDDGILLQQNWERFQRVMAPKVQGAWNLHVLTQNQPLDFFVLFSSTASLLGNSGQANHAAANAFLDALASARRAKGLPGLSINWGAWADFGSVVKHQVAEQFKIKGIGSIAPQQGLEVLEMLLSQPLVQVGVASINWAQFMKQSPPLPFFADFTEVSEQPAIAPVKFIQQLQAAQQSDRQELLIAHVRSQVNKVLGLNPSKSLDPQQGFFEMGMDSLTSVELRNRLQTSLGCTLSPTLIFDYPTMKTLINYLTQEVLVTEFSPASLKSQLNKKSELEELSPDDIADLLAQELAAIEEGKAL</sequence>
<dbReference type="PROSITE" id="PS00012">
    <property type="entry name" value="PHOSPHOPANTETHEINE"/>
    <property type="match status" value="1"/>
</dbReference>
<dbReference type="InterPro" id="IPR014031">
    <property type="entry name" value="Ketoacyl_synth_C"/>
</dbReference>
<dbReference type="SMART" id="SM01294">
    <property type="entry name" value="PKS_PP_betabranch"/>
    <property type="match status" value="1"/>
</dbReference>
<dbReference type="InterPro" id="IPR011032">
    <property type="entry name" value="GroES-like_sf"/>
</dbReference>
<dbReference type="SUPFAM" id="SSF55048">
    <property type="entry name" value="Probable ACP-binding domain of malonyl-CoA ACP transacylase"/>
    <property type="match status" value="1"/>
</dbReference>
<dbReference type="InterPro" id="IPR013968">
    <property type="entry name" value="PKS_KR"/>
</dbReference>
<feature type="active site" description="Proton donor; for dehydratase activity" evidence="7">
    <location>
        <position position="1104"/>
    </location>
</feature>
<dbReference type="InterPro" id="IPR018201">
    <property type="entry name" value="Ketoacyl_synth_AS"/>
</dbReference>
<dbReference type="Gene3D" id="3.40.50.720">
    <property type="entry name" value="NAD(P)-binding Rossmann-like Domain"/>
    <property type="match status" value="3"/>
</dbReference>
<keyword evidence="5" id="KW-0511">Multifunctional enzyme</keyword>
<evidence type="ECO:0000256" key="4">
    <source>
        <dbReference type="ARBA" id="ARBA00022857"/>
    </source>
</evidence>
<dbReference type="Gene3D" id="3.30.70.3290">
    <property type="match status" value="1"/>
</dbReference>
<accession>A0ABR8CV74</accession>
<dbReference type="Pfam" id="PF21089">
    <property type="entry name" value="PKS_DH_N"/>
    <property type="match status" value="1"/>
</dbReference>
<dbReference type="Gene3D" id="3.40.47.10">
    <property type="match status" value="1"/>
</dbReference>
<dbReference type="Pfam" id="PF14765">
    <property type="entry name" value="PS-DH"/>
    <property type="match status" value="1"/>
</dbReference>
<evidence type="ECO:0000256" key="1">
    <source>
        <dbReference type="ARBA" id="ARBA00022450"/>
    </source>
</evidence>
<dbReference type="InterPro" id="IPR006162">
    <property type="entry name" value="Ppantetheine_attach_site"/>
</dbReference>
<dbReference type="InterPro" id="IPR013217">
    <property type="entry name" value="Methyltransf_12"/>
</dbReference>
<feature type="domain" description="Ketosynthase family 3 (KS3)" evidence="9">
    <location>
        <begin position="5"/>
        <end position="442"/>
    </location>
</feature>
<feature type="active site" description="Proton acceptor; for dehydratase activity" evidence="7">
    <location>
        <position position="937"/>
    </location>
</feature>
<dbReference type="Gene3D" id="3.40.366.10">
    <property type="entry name" value="Malonyl-Coenzyme A Acyl Carrier Protein, domain 2"/>
    <property type="match status" value="1"/>
</dbReference>
<reference evidence="11 12" key="1">
    <citation type="journal article" date="2020" name="ISME J.">
        <title>Comparative genomics reveals insights into cyanobacterial evolution and habitat adaptation.</title>
        <authorList>
            <person name="Chen M.Y."/>
            <person name="Teng W.K."/>
            <person name="Zhao L."/>
            <person name="Hu C.X."/>
            <person name="Zhou Y.K."/>
            <person name="Han B.P."/>
            <person name="Song L.R."/>
            <person name="Shu W.S."/>
        </authorList>
    </citation>
    <scope>NUCLEOTIDE SEQUENCE [LARGE SCALE GENOMIC DNA]</scope>
    <source>
        <strain evidence="11 12">FACHB-260</strain>
    </source>
</reference>
<evidence type="ECO:0000259" key="9">
    <source>
        <dbReference type="PROSITE" id="PS52004"/>
    </source>
</evidence>
<dbReference type="InterPro" id="IPR016036">
    <property type="entry name" value="Malonyl_transacylase_ACP-bd"/>
</dbReference>
<dbReference type="EMBL" id="JACJRF010000040">
    <property type="protein sequence ID" value="MBD2346263.1"/>
    <property type="molecule type" value="Genomic_DNA"/>
</dbReference>
<dbReference type="RefSeq" id="WP_190408687.1">
    <property type="nucleotide sequence ID" value="NZ_JACJRF010000040.1"/>
</dbReference>
<dbReference type="SMART" id="SM00827">
    <property type="entry name" value="PKS_AT"/>
    <property type="match status" value="1"/>
</dbReference>
<dbReference type="InterPro" id="IPR013154">
    <property type="entry name" value="ADH-like_N"/>
</dbReference>
<dbReference type="PANTHER" id="PTHR43775:SF37">
    <property type="entry name" value="SI:DKEY-61P9.11"/>
    <property type="match status" value="1"/>
</dbReference>
<dbReference type="PROSITE" id="PS00606">
    <property type="entry name" value="KS3_1"/>
    <property type="match status" value="1"/>
</dbReference>
<dbReference type="Pfam" id="PF08659">
    <property type="entry name" value="KR"/>
    <property type="match status" value="1"/>
</dbReference>
<dbReference type="InterPro" id="IPR049900">
    <property type="entry name" value="PKS_mFAS_DH"/>
</dbReference>
<dbReference type="Gene3D" id="3.10.129.10">
    <property type="entry name" value="Hotdog Thioesterase"/>
    <property type="match status" value="1"/>
</dbReference>
<evidence type="ECO:0000256" key="3">
    <source>
        <dbReference type="ARBA" id="ARBA00022679"/>
    </source>
</evidence>
<keyword evidence="4" id="KW-0521">NADP</keyword>
<name>A0ABR8CV74_9NOST</name>
<dbReference type="CDD" id="cd05195">
    <property type="entry name" value="enoyl_red"/>
    <property type="match status" value="1"/>
</dbReference>
<gene>
    <name evidence="11" type="ORF">H6G18_19235</name>
</gene>
<dbReference type="SMART" id="SM00829">
    <property type="entry name" value="PKS_ER"/>
    <property type="match status" value="1"/>
</dbReference>
<evidence type="ECO:0000256" key="2">
    <source>
        <dbReference type="ARBA" id="ARBA00022553"/>
    </source>
</evidence>
<dbReference type="PROSITE" id="PS52019">
    <property type="entry name" value="PKS_MFAS_DH"/>
    <property type="match status" value="1"/>
</dbReference>
<dbReference type="InterPro" id="IPR049552">
    <property type="entry name" value="PKS_DH_N"/>
</dbReference>
<dbReference type="SMART" id="SM00825">
    <property type="entry name" value="PKS_KS"/>
    <property type="match status" value="1"/>
</dbReference>
<dbReference type="InterPro" id="IPR020841">
    <property type="entry name" value="PKS_Beta-ketoAc_synthase_dom"/>
</dbReference>
<dbReference type="Pfam" id="PF00698">
    <property type="entry name" value="Acyl_transf_1"/>
    <property type="match status" value="1"/>
</dbReference>
<dbReference type="InterPro" id="IPR036736">
    <property type="entry name" value="ACP-like_sf"/>
</dbReference>
<dbReference type="CDD" id="cd02440">
    <property type="entry name" value="AdoMet_MTases"/>
    <property type="match status" value="1"/>
</dbReference>
<dbReference type="InterPro" id="IPR036291">
    <property type="entry name" value="NAD(P)-bd_dom_sf"/>
</dbReference>
<evidence type="ECO:0000313" key="12">
    <source>
        <dbReference type="Proteomes" id="UP000607281"/>
    </source>
</evidence>
<keyword evidence="3" id="KW-0808">Transferase</keyword>
<dbReference type="InterPro" id="IPR016039">
    <property type="entry name" value="Thiolase-like"/>
</dbReference>
<dbReference type="PANTHER" id="PTHR43775">
    <property type="entry name" value="FATTY ACID SYNTHASE"/>
    <property type="match status" value="1"/>
</dbReference>
<keyword evidence="1" id="KW-0596">Phosphopantetheine</keyword>
<dbReference type="PROSITE" id="PS52004">
    <property type="entry name" value="KS3_2"/>
    <property type="match status" value="1"/>
</dbReference>
<evidence type="ECO:0000259" key="10">
    <source>
        <dbReference type="PROSITE" id="PS52019"/>
    </source>
</evidence>
<dbReference type="Pfam" id="PF00550">
    <property type="entry name" value="PP-binding"/>
    <property type="match status" value="1"/>
</dbReference>
<feature type="domain" description="Carrier" evidence="8">
    <location>
        <begin position="2400"/>
        <end position="2475"/>
    </location>
</feature>
<feature type="region of interest" description="C-terminal hotdog fold" evidence="7">
    <location>
        <begin position="1043"/>
        <end position="1189"/>
    </location>
</feature>
<evidence type="ECO:0000313" key="11">
    <source>
        <dbReference type="EMBL" id="MBD2346263.1"/>
    </source>
</evidence>
<keyword evidence="6" id="KW-0012">Acyltransferase</keyword>
<dbReference type="InterPro" id="IPR009081">
    <property type="entry name" value="PP-bd_ACP"/>
</dbReference>
<dbReference type="InterPro" id="IPR016035">
    <property type="entry name" value="Acyl_Trfase/lysoPLipase"/>
</dbReference>
<dbReference type="InterPro" id="IPR049551">
    <property type="entry name" value="PKS_DH_C"/>
</dbReference>
<dbReference type="InterPro" id="IPR057326">
    <property type="entry name" value="KR_dom"/>
</dbReference>
<dbReference type="Proteomes" id="UP000607281">
    <property type="component" value="Unassembled WGS sequence"/>
</dbReference>
<feature type="domain" description="PKS/mFAS DH" evidence="10">
    <location>
        <begin position="906"/>
        <end position="1189"/>
    </location>
</feature>
<dbReference type="CDD" id="cd08955">
    <property type="entry name" value="KR_2_FAS_SDR_x"/>
    <property type="match status" value="1"/>
</dbReference>
<dbReference type="Pfam" id="PF00109">
    <property type="entry name" value="ketoacyl-synt"/>
    <property type="match status" value="1"/>
</dbReference>
<dbReference type="SUPFAM" id="SSF50129">
    <property type="entry name" value="GroES-like"/>
    <property type="match status" value="1"/>
</dbReference>
<dbReference type="PROSITE" id="PS50075">
    <property type="entry name" value="CARRIER"/>
    <property type="match status" value="1"/>
</dbReference>
<evidence type="ECO:0000256" key="7">
    <source>
        <dbReference type="PROSITE-ProRule" id="PRU01363"/>
    </source>
</evidence>
<dbReference type="Gene3D" id="1.10.1200.10">
    <property type="entry name" value="ACP-like"/>
    <property type="match status" value="1"/>
</dbReference>
<dbReference type="SUPFAM" id="SSF52151">
    <property type="entry name" value="FabD/lysophospholipase-like"/>
    <property type="match status" value="1"/>
</dbReference>
<dbReference type="SMART" id="SM00822">
    <property type="entry name" value="PKS_KR"/>
    <property type="match status" value="1"/>
</dbReference>
<dbReference type="InterPro" id="IPR050091">
    <property type="entry name" value="PKS_NRPS_Biosynth_Enz"/>
</dbReference>
<evidence type="ECO:0000256" key="5">
    <source>
        <dbReference type="ARBA" id="ARBA00023268"/>
    </source>
</evidence>
<dbReference type="InterPro" id="IPR029063">
    <property type="entry name" value="SAM-dependent_MTases_sf"/>
</dbReference>
<dbReference type="SUPFAM" id="SSF53335">
    <property type="entry name" value="S-adenosyl-L-methionine-dependent methyltransferases"/>
    <property type="match status" value="1"/>
</dbReference>
<dbReference type="Pfam" id="PF13602">
    <property type="entry name" value="ADH_zinc_N_2"/>
    <property type="match status" value="1"/>
</dbReference>
<dbReference type="Pfam" id="PF02801">
    <property type="entry name" value="Ketoacyl-synt_C"/>
    <property type="match status" value="1"/>
</dbReference>
<dbReference type="Pfam" id="PF08240">
    <property type="entry name" value="ADH_N"/>
    <property type="match status" value="1"/>
</dbReference>
<organism evidence="11 12">
    <name type="scientific">Anabaena subtropica FACHB-260</name>
    <dbReference type="NCBI Taxonomy" id="2692884"/>
    <lineage>
        <taxon>Bacteria</taxon>
        <taxon>Bacillati</taxon>
        <taxon>Cyanobacteriota</taxon>
        <taxon>Cyanophyceae</taxon>
        <taxon>Nostocales</taxon>
        <taxon>Nostocaceae</taxon>
        <taxon>Anabaena</taxon>
    </lineage>
</organism>
<comment type="caution">
    <text evidence="11">The sequence shown here is derived from an EMBL/GenBank/DDBJ whole genome shotgun (WGS) entry which is preliminary data.</text>
</comment>
<keyword evidence="12" id="KW-1185">Reference proteome</keyword>
<dbReference type="Gene3D" id="3.10.129.120">
    <property type="match status" value="1"/>
</dbReference>
<dbReference type="InterPro" id="IPR020843">
    <property type="entry name" value="ER"/>
</dbReference>
<dbReference type="SMART" id="SM00823">
    <property type="entry name" value="PKS_PP"/>
    <property type="match status" value="1"/>
</dbReference>
<dbReference type="SUPFAM" id="SSF51735">
    <property type="entry name" value="NAD(P)-binding Rossmann-fold domains"/>
    <property type="match status" value="3"/>
</dbReference>
<dbReference type="SMART" id="SM00826">
    <property type="entry name" value="PKS_DH"/>
    <property type="match status" value="1"/>
</dbReference>
<dbReference type="InterPro" id="IPR001227">
    <property type="entry name" value="Ac_transferase_dom_sf"/>
</dbReference>
<dbReference type="Pfam" id="PF22621">
    <property type="entry name" value="CurL-like_PKS_C"/>
    <property type="match status" value="1"/>
</dbReference>
<evidence type="ECO:0000256" key="6">
    <source>
        <dbReference type="ARBA" id="ARBA00023315"/>
    </source>
</evidence>
<dbReference type="CDD" id="cd00833">
    <property type="entry name" value="PKS"/>
    <property type="match status" value="1"/>
</dbReference>
<dbReference type="Gene3D" id="3.40.50.150">
    <property type="entry name" value="Vaccinia Virus protein VP39"/>
    <property type="match status" value="1"/>
</dbReference>
<dbReference type="InterPro" id="IPR014043">
    <property type="entry name" value="Acyl_transferase_dom"/>
</dbReference>
<dbReference type="Pfam" id="PF08242">
    <property type="entry name" value="Methyltransf_12"/>
    <property type="match status" value="1"/>
</dbReference>
<evidence type="ECO:0000259" key="8">
    <source>
        <dbReference type="PROSITE" id="PS50075"/>
    </source>
</evidence>
<dbReference type="SUPFAM" id="SSF53901">
    <property type="entry name" value="Thiolase-like"/>
    <property type="match status" value="1"/>
</dbReference>
<proteinExistence type="predicted"/>
<dbReference type="SUPFAM" id="SSF47336">
    <property type="entry name" value="ACP-like"/>
    <property type="match status" value="1"/>
</dbReference>
<dbReference type="InterPro" id="IPR020807">
    <property type="entry name" value="PKS_DH"/>
</dbReference>
<keyword evidence="2" id="KW-0597">Phosphoprotein</keyword>
<protein>
    <submittedName>
        <fullName evidence="11">SDR family NAD(P)-dependent oxidoreductase</fullName>
    </submittedName>
</protein>
<dbReference type="Gene3D" id="3.90.180.10">
    <property type="entry name" value="Medium-chain alcohol dehydrogenases, catalytic domain"/>
    <property type="match status" value="1"/>
</dbReference>
<dbReference type="InterPro" id="IPR020806">
    <property type="entry name" value="PKS_PP-bd"/>
</dbReference>
<dbReference type="InterPro" id="IPR014030">
    <property type="entry name" value="Ketoacyl_synth_N"/>
</dbReference>
<feature type="region of interest" description="N-terminal hotdog fold" evidence="7">
    <location>
        <begin position="906"/>
        <end position="1028"/>
    </location>
</feature>